<keyword evidence="4" id="KW-1185">Reference proteome</keyword>
<feature type="region of interest" description="Disordered" evidence="1">
    <location>
        <begin position="29"/>
        <end position="60"/>
    </location>
</feature>
<evidence type="ECO:0000313" key="3">
    <source>
        <dbReference type="EMBL" id="GAA2174651.1"/>
    </source>
</evidence>
<proteinExistence type="predicted"/>
<protein>
    <recommendedName>
        <fullName evidence="5">Lipoprotein</fullName>
    </recommendedName>
</protein>
<evidence type="ECO:0000256" key="2">
    <source>
        <dbReference type="SAM" id="SignalP"/>
    </source>
</evidence>
<dbReference type="PROSITE" id="PS51257">
    <property type="entry name" value="PROKAR_LIPOPROTEIN"/>
    <property type="match status" value="1"/>
</dbReference>
<organism evidence="3 4">
    <name type="scientific">Agrococcus versicolor</name>
    <dbReference type="NCBI Taxonomy" id="501482"/>
    <lineage>
        <taxon>Bacteria</taxon>
        <taxon>Bacillati</taxon>
        <taxon>Actinomycetota</taxon>
        <taxon>Actinomycetes</taxon>
        <taxon>Micrococcales</taxon>
        <taxon>Microbacteriaceae</taxon>
        <taxon>Agrococcus</taxon>
    </lineage>
</organism>
<dbReference type="RefSeq" id="WP_344343437.1">
    <property type="nucleotide sequence ID" value="NZ_BAAAQT010000006.1"/>
</dbReference>
<evidence type="ECO:0000256" key="1">
    <source>
        <dbReference type="SAM" id="MobiDB-lite"/>
    </source>
</evidence>
<keyword evidence="2" id="KW-0732">Signal</keyword>
<dbReference type="Proteomes" id="UP001501599">
    <property type="component" value="Unassembled WGS sequence"/>
</dbReference>
<feature type="chain" id="PRO_5046419291" description="Lipoprotein" evidence="2">
    <location>
        <begin position="22"/>
        <end position="162"/>
    </location>
</feature>
<evidence type="ECO:0008006" key="5">
    <source>
        <dbReference type="Google" id="ProtNLM"/>
    </source>
</evidence>
<name>A0ABP5MJ47_9MICO</name>
<evidence type="ECO:0000313" key="4">
    <source>
        <dbReference type="Proteomes" id="UP001501599"/>
    </source>
</evidence>
<comment type="caution">
    <text evidence="3">The sequence shown here is derived from an EMBL/GenBank/DDBJ whole genome shotgun (WGS) entry which is preliminary data.</text>
</comment>
<gene>
    <name evidence="3" type="ORF">GCM10009846_21420</name>
</gene>
<accession>A0ABP5MJ47</accession>
<reference evidence="4" key="1">
    <citation type="journal article" date="2019" name="Int. J. Syst. Evol. Microbiol.">
        <title>The Global Catalogue of Microorganisms (GCM) 10K type strain sequencing project: providing services to taxonomists for standard genome sequencing and annotation.</title>
        <authorList>
            <consortium name="The Broad Institute Genomics Platform"/>
            <consortium name="The Broad Institute Genome Sequencing Center for Infectious Disease"/>
            <person name="Wu L."/>
            <person name="Ma J."/>
        </authorList>
    </citation>
    <scope>NUCLEOTIDE SEQUENCE [LARGE SCALE GENOMIC DNA]</scope>
    <source>
        <strain evidence="4">JCM 16026</strain>
    </source>
</reference>
<sequence>MNIPRIAGSAALGAAAILTLAGCIQLPSPQAPTTTAPTPTQPATSEPVAPPSEPAAEEGAELVDTQWSGAVNGPEVGIDLQFTFEEDGTLYITSWSGEEGTPFDSPSDTWAVEDGTLLITLSQIQEIEYIDLTGAFAPGTTIDLTGTDGVGTSGYTASFTQG</sequence>
<feature type="compositionally biased region" description="Low complexity" evidence="1">
    <location>
        <begin position="29"/>
        <end position="47"/>
    </location>
</feature>
<dbReference type="EMBL" id="BAAAQT010000006">
    <property type="protein sequence ID" value="GAA2174651.1"/>
    <property type="molecule type" value="Genomic_DNA"/>
</dbReference>
<feature type="signal peptide" evidence="2">
    <location>
        <begin position="1"/>
        <end position="21"/>
    </location>
</feature>